<organism evidence="2 3">
    <name type="scientific">Leptospira idonii</name>
    <dbReference type="NCBI Taxonomy" id="1193500"/>
    <lineage>
        <taxon>Bacteria</taxon>
        <taxon>Pseudomonadati</taxon>
        <taxon>Spirochaetota</taxon>
        <taxon>Spirochaetia</taxon>
        <taxon>Leptospirales</taxon>
        <taxon>Leptospiraceae</taxon>
        <taxon>Leptospira</taxon>
    </lineage>
</organism>
<dbReference type="AlphaFoldDB" id="A0A4R9M5V1"/>
<dbReference type="Proteomes" id="UP000298058">
    <property type="component" value="Unassembled WGS sequence"/>
</dbReference>
<sequence>MNITPANGANPGVVPQILPSHLGKQNGEDSSGNPVPQKQDLSVNLSEKQKEKDKETEIKPEDLLLKPTPLPLEERMSQIISAEEVKDLLSLVTRAPMEAPKDEHKVDVKR</sequence>
<gene>
    <name evidence="2" type="ORF">EHS15_03020</name>
</gene>
<dbReference type="RefSeq" id="WP_135759066.1">
    <property type="nucleotide sequence ID" value="NZ_RQHW01000010.1"/>
</dbReference>
<accession>A0A4R9M5V1</accession>
<reference evidence="2" key="1">
    <citation type="journal article" date="2019" name="PLoS Negl. Trop. Dis.">
        <title>Revisiting the worldwide diversity of Leptospira species in the environment.</title>
        <authorList>
            <person name="Vincent A.T."/>
            <person name="Schiettekatte O."/>
            <person name="Bourhy P."/>
            <person name="Veyrier F.J."/>
            <person name="Picardeau M."/>
        </authorList>
    </citation>
    <scope>NUCLEOTIDE SEQUENCE [LARGE SCALE GENOMIC DNA]</scope>
    <source>
        <strain evidence="2">201300427</strain>
    </source>
</reference>
<protein>
    <submittedName>
        <fullName evidence="2">Uncharacterized protein</fullName>
    </submittedName>
</protein>
<feature type="region of interest" description="Disordered" evidence="1">
    <location>
        <begin position="1"/>
        <end position="62"/>
    </location>
</feature>
<evidence type="ECO:0000256" key="1">
    <source>
        <dbReference type="SAM" id="MobiDB-lite"/>
    </source>
</evidence>
<feature type="compositionally biased region" description="Basic and acidic residues" evidence="1">
    <location>
        <begin position="47"/>
        <end position="62"/>
    </location>
</feature>
<evidence type="ECO:0000313" key="2">
    <source>
        <dbReference type="EMBL" id="TGN20579.1"/>
    </source>
</evidence>
<evidence type="ECO:0000313" key="3">
    <source>
        <dbReference type="Proteomes" id="UP000298058"/>
    </source>
</evidence>
<comment type="caution">
    <text evidence="2">The sequence shown here is derived from an EMBL/GenBank/DDBJ whole genome shotgun (WGS) entry which is preliminary data.</text>
</comment>
<name>A0A4R9M5V1_9LEPT</name>
<proteinExistence type="predicted"/>
<dbReference type="EMBL" id="RQHW01000010">
    <property type="protein sequence ID" value="TGN20579.1"/>
    <property type="molecule type" value="Genomic_DNA"/>
</dbReference>
<feature type="compositionally biased region" description="Polar residues" evidence="1">
    <location>
        <begin position="28"/>
        <end position="46"/>
    </location>
</feature>
<keyword evidence="3" id="KW-1185">Reference proteome</keyword>
<dbReference type="OrthoDB" id="331959at2"/>